<dbReference type="GO" id="GO:0055085">
    <property type="term" value="P:transmembrane transport"/>
    <property type="evidence" value="ECO:0007669"/>
    <property type="project" value="InterPro"/>
</dbReference>
<feature type="domain" description="ABC transmembrane type-1" evidence="8">
    <location>
        <begin position="99"/>
        <end position="300"/>
    </location>
</feature>
<dbReference type="Pfam" id="PF00528">
    <property type="entry name" value="BPD_transp_1"/>
    <property type="match status" value="1"/>
</dbReference>
<evidence type="ECO:0000259" key="8">
    <source>
        <dbReference type="PROSITE" id="PS50928"/>
    </source>
</evidence>
<dbReference type="PANTHER" id="PTHR43163:SF6">
    <property type="entry name" value="DIPEPTIDE TRANSPORT SYSTEM PERMEASE PROTEIN DPPB-RELATED"/>
    <property type="match status" value="1"/>
</dbReference>
<keyword evidence="6 7" id="KW-0472">Membrane</keyword>
<dbReference type="PROSITE" id="PS50928">
    <property type="entry name" value="ABC_TM1"/>
    <property type="match status" value="1"/>
</dbReference>
<keyword evidence="4 7" id="KW-0812">Transmembrane</keyword>
<reference evidence="9 10" key="1">
    <citation type="journal article" date="2012" name="J. Biotechnol.">
        <title>Genome sequence of the plant growth promoting strain Bacillus amyloliquefaciens subsp. plantarum B9601-Y2 and expression of mersacidin and other secondary metabolites.</title>
        <authorList>
            <person name="He P."/>
            <person name="Hao K."/>
            <person name="Blom J."/>
            <person name="Ruckert C."/>
            <person name="Vater J."/>
            <person name="Mao Z."/>
            <person name="Wu Y."/>
            <person name="Hou M."/>
            <person name="He P."/>
            <person name="He Y."/>
            <person name="Borriss R."/>
        </authorList>
    </citation>
    <scope>NUCLEOTIDE SEQUENCE [LARGE SCALE GENOMIC DNA]</scope>
    <source>
        <strain evidence="9">Y2</strain>
    </source>
</reference>
<dbReference type="CDD" id="cd06261">
    <property type="entry name" value="TM_PBP2"/>
    <property type="match status" value="1"/>
</dbReference>
<evidence type="ECO:0000313" key="10">
    <source>
        <dbReference type="Proteomes" id="UP000002878"/>
    </source>
</evidence>
<evidence type="ECO:0000313" key="9">
    <source>
        <dbReference type="EMBL" id="AFJ61214.1"/>
    </source>
</evidence>
<keyword evidence="3" id="KW-1003">Cell membrane</keyword>
<evidence type="ECO:0000256" key="2">
    <source>
        <dbReference type="ARBA" id="ARBA00022448"/>
    </source>
</evidence>
<feature type="transmembrane region" description="Helical" evidence="7">
    <location>
        <begin position="277"/>
        <end position="303"/>
    </location>
</feature>
<keyword evidence="2 7" id="KW-0813">Transport</keyword>
<proteinExistence type="inferred from homology"/>
<dbReference type="Proteomes" id="UP000002878">
    <property type="component" value="Chromosome"/>
</dbReference>
<sequence length="316" mass="34872">MEVFTLLKYIGKRFIYMIITLFVIVTATFFLMQAAPGGPFSGERKLPPEIEANLNEHYGLDKPLFVQYASYLKSVAMWDFGPSFKYKGQSVNDLINSGFPVSFTLGAEAILLALAFGVLFGVLAALYHNKWQDYTIAILTIFGISVPSFILATILQYIFSIKLELFPVAGWESWAYTFLPSIALASMPMAFIARLSRSSMIEVLNSDYIRTAKAKGLSRPSVTVRHALRNALLPVVTYMGPMAASILTGSFIIESIFGIPGLGAHFVNSITNRDYTVIMGVTVFFSVLLLLCVLIVDVLYGLIDPRIKLSKAKKGA</sequence>
<dbReference type="Gene3D" id="1.10.3720.10">
    <property type="entry name" value="MetI-like"/>
    <property type="match status" value="1"/>
</dbReference>
<feature type="transmembrane region" description="Helical" evidence="7">
    <location>
        <begin position="134"/>
        <end position="159"/>
    </location>
</feature>
<evidence type="ECO:0000256" key="4">
    <source>
        <dbReference type="ARBA" id="ARBA00022692"/>
    </source>
</evidence>
<dbReference type="PATRIC" id="fig|1126211.3.peg.1122"/>
<dbReference type="InterPro" id="IPR000515">
    <property type="entry name" value="MetI-like"/>
</dbReference>
<feature type="transmembrane region" description="Helical" evidence="7">
    <location>
        <begin position="109"/>
        <end position="127"/>
    </location>
</feature>
<dbReference type="InterPro" id="IPR035906">
    <property type="entry name" value="MetI-like_sf"/>
</dbReference>
<dbReference type="GO" id="GO:0005886">
    <property type="term" value="C:plasma membrane"/>
    <property type="evidence" value="ECO:0007669"/>
    <property type="project" value="UniProtKB-SubCell"/>
</dbReference>
<dbReference type="AlphaFoldDB" id="I2C3J0"/>
<name>I2C3J0_BACAY</name>
<evidence type="ECO:0000256" key="5">
    <source>
        <dbReference type="ARBA" id="ARBA00022989"/>
    </source>
</evidence>
<feature type="transmembrane region" description="Helical" evidence="7">
    <location>
        <begin position="174"/>
        <end position="193"/>
    </location>
</feature>
<dbReference type="KEGG" id="bqy:MUS_1187"/>
<dbReference type="HOGENOM" id="CLU_036879_1_2_9"/>
<feature type="transmembrane region" description="Helical" evidence="7">
    <location>
        <begin position="14"/>
        <end position="35"/>
    </location>
</feature>
<dbReference type="SUPFAM" id="SSF161098">
    <property type="entry name" value="MetI-like"/>
    <property type="match status" value="1"/>
</dbReference>
<dbReference type="InterPro" id="IPR045621">
    <property type="entry name" value="BPD_transp_1_N"/>
</dbReference>
<protein>
    <submittedName>
        <fullName evidence="9">Peptide/nickel transport system permease protein</fullName>
    </submittedName>
</protein>
<dbReference type="Pfam" id="PF19300">
    <property type="entry name" value="BPD_transp_1_N"/>
    <property type="match status" value="1"/>
</dbReference>
<dbReference type="PANTHER" id="PTHR43163">
    <property type="entry name" value="DIPEPTIDE TRANSPORT SYSTEM PERMEASE PROTEIN DPPB-RELATED"/>
    <property type="match status" value="1"/>
</dbReference>
<organism evidence="9 10">
    <name type="scientific">Bacillus amyloliquefaciens (strain Y2)</name>
    <name type="common">Bacillus amyloliquefaciens subsp. plantarum (strain B9601-Y2)</name>
    <dbReference type="NCBI Taxonomy" id="1155777"/>
    <lineage>
        <taxon>Bacteria</taxon>
        <taxon>Bacillati</taxon>
        <taxon>Bacillota</taxon>
        <taxon>Bacilli</taxon>
        <taxon>Bacillales</taxon>
        <taxon>Bacillaceae</taxon>
        <taxon>Bacillus</taxon>
        <taxon>Bacillus amyloliquefaciens group</taxon>
    </lineage>
</organism>
<dbReference type="EMBL" id="CP003332">
    <property type="protein sequence ID" value="AFJ61214.1"/>
    <property type="molecule type" value="Genomic_DNA"/>
</dbReference>
<accession>I2C3J0</accession>
<evidence type="ECO:0000256" key="7">
    <source>
        <dbReference type="RuleBase" id="RU363032"/>
    </source>
</evidence>
<feature type="transmembrane region" description="Helical" evidence="7">
    <location>
        <begin position="235"/>
        <end position="257"/>
    </location>
</feature>
<keyword evidence="5 7" id="KW-1133">Transmembrane helix</keyword>
<comment type="subcellular location">
    <subcellularLocation>
        <location evidence="1 7">Cell membrane</location>
        <topology evidence="1 7">Multi-pass membrane protein</topology>
    </subcellularLocation>
</comment>
<gene>
    <name evidence="9" type="primary">oppB1</name>
    <name evidence="9" type="ORF">MUS_1187</name>
</gene>
<evidence type="ECO:0000256" key="6">
    <source>
        <dbReference type="ARBA" id="ARBA00023136"/>
    </source>
</evidence>
<evidence type="ECO:0000256" key="1">
    <source>
        <dbReference type="ARBA" id="ARBA00004651"/>
    </source>
</evidence>
<evidence type="ECO:0000256" key="3">
    <source>
        <dbReference type="ARBA" id="ARBA00022475"/>
    </source>
</evidence>
<comment type="similarity">
    <text evidence="7">Belongs to the binding-protein-dependent transport system permease family.</text>
</comment>